<evidence type="ECO:0000256" key="2">
    <source>
        <dbReference type="ARBA" id="ARBA00006024"/>
    </source>
</evidence>
<dbReference type="PANTHER" id="PTHR43079">
    <property type="entry name" value="PROBABLE CADMIUM/ZINC-TRANSPORTING ATPASE HMA1"/>
    <property type="match status" value="1"/>
</dbReference>
<evidence type="ECO:0000256" key="1">
    <source>
        <dbReference type="ARBA" id="ARBA00004141"/>
    </source>
</evidence>
<name>A0A269XMI4_9PROT</name>
<evidence type="ECO:0000313" key="10">
    <source>
        <dbReference type="EMBL" id="PAK74368.1"/>
    </source>
</evidence>
<keyword evidence="11" id="KW-1185">Reference proteome</keyword>
<accession>A0A269XMI4</accession>
<organism evidence="10 11">
    <name type="scientific">Acetobacter fabarum</name>
    <dbReference type="NCBI Taxonomy" id="483199"/>
    <lineage>
        <taxon>Bacteria</taxon>
        <taxon>Pseudomonadati</taxon>
        <taxon>Pseudomonadota</taxon>
        <taxon>Alphaproteobacteria</taxon>
        <taxon>Acetobacterales</taxon>
        <taxon>Acetobacteraceae</taxon>
        <taxon>Acetobacter</taxon>
    </lineage>
</organism>
<evidence type="ECO:0000256" key="5">
    <source>
        <dbReference type="ARBA" id="ARBA00022840"/>
    </source>
</evidence>
<feature type="non-terminal residue" evidence="10">
    <location>
        <position position="83"/>
    </location>
</feature>
<evidence type="ECO:0000256" key="8">
    <source>
        <dbReference type="SAM" id="Phobius"/>
    </source>
</evidence>
<keyword evidence="7" id="KW-1278">Translocase</keyword>
<keyword evidence="6" id="KW-0460">Magnesium</keyword>
<protein>
    <recommendedName>
        <fullName evidence="9">P-type ATPase A domain-containing protein</fullName>
    </recommendedName>
</protein>
<keyword evidence="8" id="KW-0472">Membrane</keyword>
<dbReference type="Pfam" id="PF00122">
    <property type="entry name" value="E1-E2_ATPase"/>
    <property type="match status" value="1"/>
</dbReference>
<keyword evidence="8" id="KW-1133">Transmembrane helix</keyword>
<evidence type="ECO:0000256" key="7">
    <source>
        <dbReference type="ARBA" id="ARBA00022967"/>
    </source>
</evidence>
<comment type="similarity">
    <text evidence="2">Belongs to the cation transport ATPase (P-type) (TC 3.A.3) family. Type IB subfamily.</text>
</comment>
<keyword evidence="5" id="KW-0067">ATP-binding</keyword>
<dbReference type="SUPFAM" id="SSF81653">
    <property type="entry name" value="Calcium ATPase, transduction domain A"/>
    <property type="match status" value="1"/>
</dbReference>
<comment type="caution">
    <text evidence="10">The sequence shown here is derived from an EMBL/GenBank/DDBJ whole genome shotgun (WGS) entry which is preliminary data.</text>
</comment>
<dbReference type="GO" id="GO:0005524">
    <property type="term" value="F:ATP binding"/>
    <property type="evidence" value="ECO:0007669"/>
    <property type="project" value="UniProtKB-KW"/>
</dbReference>
<keyword evidence="4" id="KW-0547">Nucleotide-binding</keyword>
<dbReference type="EMBL" id="NCXK01000134">
    <property type="protein sequence ID" value="PAK74368.1"/>
    <property type="molecule type" value="Genomic_DNA"/>
</dbReference>
<dbReference type="InterPro" id="IPR059000">
    <property type="entry name" value="ATPase_P-type_domA"/>
</dbReference>
<dbReference type="InterPro" id="IPR051949">
    <property type="entry name" value="Cation_Transport_ATPase"/>
</dbReference>
<dbReference type="Proteomes" id="UP000216151">
    <property type="component" value="Unassembled WGS sequence"/>
</dbReference>
<dbReference type="InterPro" id="IPR008250">
    <property type="entry name" value="ATPase_P-typ_transduc_dom_A_sf"/>
</dbReference>
<evidence type="ECO:0000259" key="9">
    <source>
        <dbReference type="Pfam" id="PF00122"/>
    </source>
</evidence>
<sequence>MPVTRGPGDPVFAGAINNETALRIQVTRAAADNTIARIIRMVEQAEDSRAPTQRFIDRFSRWYMPSIVGLSALVVAIPPLFFG</sequence>
<dbReference type="Gene3D" id="2.70.150.10">
    <property type="entry name" value="Calcium-transporting ATPase, cytoplasmic transduction domain A"/>
    <property type="match status" value="1"/>
</dbReference>
<keyword evidence="8" id="KW-0812">Transmembrane</keyword>
<dbReference type="GO" id="GO:0046872">
    <property type="term" value="F:metal ion binding"/>
    <property type="evidence" value="ECO:0007669"/>
    <property type="project" value="UniProtKB-KW"/>
</dbReference>
<evidence type="ECO:0000313" key="11">
    <source>
        <dbReference type="Proteomes" id="UP000216151"/>
    </source>
</evidence>
<evidence type="ECO:0000256" key="3">
    <source>
        <dbReference type="ARBA" id="ARBA00022723"/>
    </source>
</evidence>
<feature type="transmembrane region" description="Helical" evidence="8">
    <location>
        <begin position="62"/>
        <end position="82"/>
    </location>
</feature>
<evidence type="ECO:0000256" key="4">
    <source>
        <dbReference type="ARBA" id="ARBA00022741"/>
    </source>
</evidence>
<dbReference type="GO" id="GO:0016020">
    <property type="term" value="C:membrane"/>
    <property type="evidence" value="ECO:0007669"/>
    <property type="project" value="UniProtKB-SubCell"/>
</dbReference>
<comment type="subcellular location">
    <subcellularLocation>
        <location evidence="1">Membrane</location>
        <topology evidence="1">Multi-pass membrane protein</topology>
    </subcellularLocation>
</comment>
<evidence type="ECO:0000256" key="6">
    <source>
        <dbReference type="ARBA" id="ARBA00022842"/>
    </source>
</evidence>
<keyword evidence="3" id="KW-0479">Metal-binding</keyword>
<reference evidence="10 11" key="1">
    <citation type="submission" date="2017-04" db="EMBL/GenBank/DDBJ databases">
        <title>Kefir bacterial isolates.</title>
        <authorList>
            <person name="Kim Y."/>
            <person name="Blasche S."/>
            <person name="Patil K.R."/>
        </authorList>
    </citation>
    <scope>NUCLEOTIDE SEQUENCE [LARGE SCALE GENOMIC DNA]</scope>
    <source>
        <strain evidence="10 11">KR</strain>
    </source>
</reference>
<proteinExistence type="inferred from homology"/>
<feature type="domain" description="P-type ATPase A" evidence="9">
    <location>
        <begin position="1"/>
        <end position="43"/>
    </location>
</feature>
<dbReference type="AlphaFoldDB" id="A0A269XMI4"/>
<gene>
    <name evidence="10" type="ORF">B8X00_14385</name>
</gene>
<dbReference type="PANTHER" id="PTHR43079:SF1">
    <property type="entry name" value="CADMIUM_ZINC-TRANSPORTING ATPASE HMA1, CHLOROPLASTIC-RELATED"/>
    <property type="match status" value="1"/>
</dbReference>